<dbReference type="SUPFAM" id="SSF56281">
    <property type="entry name" value="Metallo-hydrolase/oxidoreductase"/>
    <property type="match status" value="1"/>
</dbReference>
<comment type="caution">
    <text evidence="1">The sequence shown here is derived from an EMBL/GenBank/DDBJ whole genome shotgun (WGS) entry which is preliminary data.</text>
</comment>
<reference evidence="1" key="1">
    <citation type="submission" date="2020-07" db="EMBL/GenBank/DDBJ databases">
        <title>Huge and variable diversity of episymbiotic CPR bacteria and DPANN archaea in groundwater ecosystems.</title>
        <authorList>
            <person name="He C.Y."/>
            <person name="Keren R."/>
            <person name="Whittaker M."/>
            <person name="Farag I.F."/>
            <person name="Doudna J."/>
            <person name="Cate J.H.D."/>
            <person name="Banfield J.F."/>
        </authorList>
    </citation>
    <scope>NUCLEOTIDE SEQUENCE</scope>
    <source>
        <strain evidence="1">NC_groundwater_972_Pr1_S-0.2um_49_27</strain>
    </source>
</reference>
<dbReference type="Proteomes" id="UP000808388">
    <property type="component" value="Unassembled WGS sequence"/>
</dbReference>
<organism evidence="1 2">
    <name type="scientific">Candidatus Sungiibacteriota bacterium</name>
    <dbReference type="NCBI Taxonomy" id="2750080"/>
    <lineage>
        <taxon>Bacteria</taxon>
        <taxon>Candidatus Sungiibacteriota</taxon>
    </lineage>
</organism>
<dbReference type="PANTHER" id="PTHR42967:SF1">
    <property type="entry name" value="MBL FOLD METALLO-HYDROLASE"/>
    <property type="match status" value="1"/>
</dbReference>
<dbReference type="PANTHER" id="PTHR42967">
    <property type="entry name" value="METAL DEPENDENT HYDROLASE"/>
    <property type="match status" value="1"/>
</dbReference>
<proteinExistence type="predicted"/>
<dbReference type="InterPro" id="IPR036866">
    <property type="entry name" value="RibonucZ/Hydroxyglut_hydro"/>
</dbReference>
<dbReference type="AlphaFoldDB" id="A0A9D6LR62"/>
<dbReference type="Gene3D" id="3.60.15.10">
    <property type="entry name" value="Ribonuclease Z/Hydroxyacylglutathione hydrolase-like"/>
    <property type="match status" value="1"/>
</dbReference>
<name>A0A9D6LR62_9BACT</name>
<accession>A0A9D6LR62</accession>
<dbReference type="EMBL" id="JACQCQ010000009">
    <property type="protein sequence ID" value="MBI3627546.1"/>
    <property type="molecule type" value="Genomic_DNA"/>
</dbReference>
<gene>
    <name evidence="1" type="ORF">HY220_02240</name>
</gene>
<evidence type="ECO:0000313" key="1">
    <source>
        <dbReference type="EMBL" id="MBI3627546.1"/>
    </source>
</evidence>
<evidence type="ECO:0000313" key="2">
    <source>
        <dbReference type="Proteomes" id="UP000808388"/>
    </source>
</evidence>
<dbReference type="Pfam" id="PF13483">
    <property type="entry name" value="Lactamase_B_3"/>
    <property type="match status" value="1"/>
</dbReference>
<sequence>MVISWYGQSSFKIQSGELVIATDPYHKEIGLTPPRFKADIVVVTHEHPDHNNIETIPQAGEAEGAFIVRGPGDYEIKGVTITGIETFHDKVSGKERGANTAYIIELENIRLLHLGDFGEAKLRPETIDALGEIDILLVPVGGTYTIDAEEAAEIASQVEPKVVIPMHYKIPGLKVNLAPVDTFLKEMGAKSAEVEDRLTIKKKDLAEDESAKVVVLKPVNS</sequence>
<protein>
    <submittedName>
        <fullName evidence="1">MBL fold metallo-hydrolase</fullName>
    </submittedName>
</protein>